<proteinExistence type="predicted"/>
<evidence type="ECO:0000259" key="1">
    <source>
        <dbReference type="Pfam" id="PF04965"/>
    </source>
</evidence>
<organism evidence="2">
    <name type="scientific">Siphoviridae sp. ctwQT14</name>
    <dbReference type="NCBI Taxonomy" id="2827971"/>
    <lineage>
        <taxon>Viruses</taxon>
        <taxon>Duplodnaviria</taxon>
        <taxon>Heunggongvirae</taxon>
        <taxon>Uroviricota</taxon>
        <taxon>Caudoviricetes</taxon>
    </lineage>
</organism>
<name>A0A8S5TJS2_9CAUD</name>
<dbReference type="SUPFAM" id="SSF160719">
    <property type="entry name" value="gpW/gp25-like"/>
    <property type="match status" value="1"/>
</dbReference>
<evidence type="ECO:0000313" key="2">
    <source>
        <dbReference type="EMBL" id="DAF63542.1"/>
    </source>
</evidence>
<dbReference type="Gene3D" id="3.10.450.40">
    <property type="match status" value="1"/>
</dbReference>
<dbReference type="EMBL" id="BK032842">
    <property type="protein sequence ID" value="DAF63542.1"/>
    <property type="molecule type" value="Genomic_DNA"/>
</dbReference>
<dbReference type="InterPro" id="IPR007048">
    <property type="entry name" value="IraD/Gp25-like"/>
</dbReference>
<dbReference type="Pfam" id="PF04965">
    <property type="entry name" value="GPW_gp25"/>
    <property type="match status" value="1"/>
</dbReference>
<protein>
    <submittedName>
        <fullName evidence="2">Baseplate wedge protein</fullName>
    </submittedName>
</protein>
<accession>A0A8S5TJS2</accession>
<reference evidence="2" key="1">
    <citation type="journal article" date="2021" name="Proc. Natl. Acad. Sci. U.S.A.">
        <title>A Catalog of Tens of Thousands of Viruses from Human Metagenomes Reveals Hidden Associations with Chronic Diseases.</title>
        <authorList>
            <person name="Tisza M.J."/>
            <person name="Buck C.B."/>
        </authorList>
    </citation>
    <scope>NUCLEOTIDE SEQUENCE</scope>
    <source>
        <strain evidence="2">CtwQT14</strain>
    </source>
</reference>
<sequence length="119" mass="13502">MTRLEEITYVDWQPMLNQIGEAAEGIDDINQCIANIIKTRKGSVPHRPTFGSNVFQYVDYPISEAIPNIIREATDAITEWESRIEIQQITASSENEKITLNIEWTLFDADEGSTAEVEL</sequence>
<feature type="domain" description="IraD/Gp25-like" evidence="1">
    <location>
        <begin position="25"/>
        <end position="106"/>
    </location>
</feature>